<name>A0A5C5VBH5_9BACT</name>
<dbReference type="InterPro" id="IPR000792">
    <property type="entry name" value="Tscrpt_reg_LuxR_C"/>
</dbReference>
<dbReference type="PRINTS" id="PR00038">
    <property type="entry name" value="HTHLUXR"/>
</dbReference>
<keyword evidence="2" id="KW-0238">DNA-binding</keyword>
<dbReference type="EMBL" id="SIHJ01000001">
    <property type="protein sequence ID" value="TWT35976.1"/>
    <property type="molecule type" value="Genomic_DNA"/>
</dbReference>
<dbReference type="SUPFAM" id="SSF46894">
    <property type="entry name" value="C-terminal effector domain of the bipartite response regulators"/>
    <property type="match status" value="1"/>
</dbReference>
<reference evidence="2 3" key="1">
    <citation type="submission" date="2019-02" db="EMBL/GenBank/DDBJ databases">
        <title>Deep-cultivation of Planctomycetes and their phenomic and genomic characterization uncovers novel biology.</title>
        <authorList>
            <person name="Wiegand S."/>
            <person name="Jogler M."/>
            <person name="Boedeker C."/>
            <person name="Pinto D."/>
            <person name="Vollmers J."/>
            <person name="Rivas-Marin E."/>
            <person name="Kohn T."/>
            <person name="Peeters S.H."/>
            <person name="Heuer A."/>
            <person name="Rast P."/>
            <person name="Oberbeckmann S."/>
            <person name="Bunk B."/>
            <person name="Jeske O."/>
            <person name="Meyerdierks A."/>
            <person name="Storesund J.E."/>
            <person name="Kallscheuer N."/>
            <person name="Luecker S."/>
            <person name="Lage O.M."/>
            <person name="Pohl T."/>
            <person name="Merkel B.J."/>
            <person name="Hornburger P."/>
            <person name="Mueller R.-W."/>
            <person name="Bruemmer F."/>
            <person name="Labrenz M."/>
            <person name="Spormann A.M."/>
            <person name="Op Den Camp H."/>
            <person name="Overmann J."/>
            <person name="Amann R."/>
            <person name="Jetten M.S.M."/>
            <person name="Mascher T."/>
            <person name="Medema M.H."/>
            <person name="Devos D.P."/>
            <person name="Kaster A.-K."/>
            <person name="Ovreas L."/>
            <person name="Rohde M."/>
            <person name="Galperin M.Y."/>
            <person name="Jogler C."/>
        </authorList>
    </citation>
    <scope>NUCLEOTIDE SEQUENCE [LARGE SCALE GENOMIC DNA]</scope>
    <source>
        <strain evidence="2 3">KOR34</strain>
    </source>
</reference>
<dbReference type="GO" id="GO:0003677">
    <property type="term" value="F:DNA binding"/>
    <property type="evidence" value="ECO:0007669"/>
    <property type="project" value="UniProtKB-KW"/>
</dbReference>
<comment type="caution">
    <text evidence="2">The sequence shown here is derived from an EMBL/GenBank/DDBJ whole genome shotgun (WGS) entry which is preliminary data.</text>
</comment>
<organism evidence="2 3">
    <name type="scientific">Posidoniimonas corsicana</name>
    <dbReference type="NCBI Taxonomy" id="1938618"/>
    <lineage>
        <taxon>Bacteria</taxon>
        <taxon>Pseudomonadati</taxon>
        <taxon>Planctomycetota</taxon>
        <taxon>Planctomycetia</taxon>
        <taxon>Pirellulales</taxon>
        <taxon>Lacipirellulaceae</taxon>
        <taxon>Posidoniimonas</taxon>
    </lineage>
</organism>
<dbReference type="PROSITE" id="PS50043">
    <property type="entry name" value="HTH_LUXR_2"/>
    <property type="match status" value="1"/>
</dbReference>
<accession>A0A5C5VBH5</accession>
<dbReference type="SMART" id="SM00421">
    <property type="entry name" value="HTH_LUXR"/>
    <property type="match status" value="1"/>
</dbReference>
<dbReference type="CDD" id="cd06170">
    <property type="entry name" value="LuxR_C_like"/>
    <property type="match status" value="1"/>
</dbReference>
<dbReference type="OrthoDB" id="965844at2"/>
<dbReference type="RefSeq" id="WP_146562532.1">
    <property type="nucleotide sequence ID" value="NZ_SIHJ01000001.1"/>
</dbReference>
<gene>
    <name evidence="2" type="ORF">KOR34_08730</name>
</gene>
<feature type="domain" description="HTH luxR-type" evidence="1">
    <location>
        <begin position="2"/>
        <end position="67"/>
    </location>
</feature>
<dbReference type="Proteomes" id="UP000316714">
    <property type="component" value="Unassembled WGS sequence"/>
</dbReference>
<proteinExistence type="predicted"/>
<evidence type="ECO:0000313" key="2">
    <source>
        <dbReference type="EMBL" id="TWT35976.1"/>
    </source>
</evidence>
<dbReference type="Pfam" id="PF00196">
    <property type="entry name" value="GerE"/>
    <property type="match status" value="1"/>
</dbReference>
<evidence type="ECO:0000259" key="1">
    <source>
        <dbReference type="PROSITE" id="PS50043"/>
    </source>
</evidence>
<evidence type="ECO:0000313" key="3">
    <source>
        <dbReference type="Proteomes" id="UP000316714"/>
    </source>
</evidence>
<dbReference type="GO" id="GO:0006355">
    <property type="term" value="P:regulation of DNA-templated transcription"/>
    <property type="evidence" value="ECO:0007669"/>
    <property type="project" value="InterPro"/>
</dbReference>
<sequence>MTIEPAPHFTERDSKLLRELKCGATNSEAATQLQLSVRTVENHRRTVMKKIGARSAFEFGYLIACQELLAARVEPQE</sequence>
<protein>
    <submittedName>
        <fullName evidence="2">DNA-binding transcriptional regulator CsgD</fullName>
    </submittedName>
</protein>
<dbReference type="InterPro" id="IPR036388">
    <property type="entry name" value="WH-like_DNA-bd_sf"/>
</dbReference>
<dbReference type="AlphaFoldDB" id="A0A5C5VBH5"/>
<dbReference type="InterPro" id="IPR016032">
    <property type="entry name" value="Sig_transdc_resp-reg_C-effctor"/>
</dbReference>
<dbReference type="Gene3D" id="1.10.10.10">
    <property type="entry name" value="Winged helix-like DNA-binding domain superfamily/Winged helix DNA-binding domain"/>
    <property type="match status" value="1"/>
</dbReference>
<keyword evidence="3" id="KW-1185">Reference proteome</keyword>